<feature type="transmembrane region" description="Helical" evidence="1">
    <location>
        <begin position="30"/>
        <end position="60"/>
    </location>
</feature>
<reference evidence="2 3" key="1">
    <citation type="journal article" date="2019" name="Nat. Med.">
        <title>A library of human gut bacterial isolates paired with longitudinal multiomics data enables mechanistic microbiome research.</title>
        <authorList>
            <person name="Poyet M."/>
            <person name="Groussin M."/>
            <person name="Gibbons S.M."/>
            <person name="Avila-Pacheco J."/>
            <person name="Jiang X."/>
            <person name="Kearney S.M."/>
            <person name="Perrotta A.R."/>
            <person name="Berdy B."/>
            <person name="Zhao S."/>
            <person name="Lieberman T.D."/>
            <person name="Swanson P.K."/>
            <person name="Smith M."/>
            <person name="Roesemann S."/>
            <person name="Alexander J.E."/>
            <person name="Rich S.A."/>
            <person name="Livny J."/>
            <person name="Vlamakis H."/>
            <person name="Clish C."/>
            <person name="Bullock K."/>
            <person name="Deik A."/>
            <person name="Scott J."/>
            <person name="Pierce K.A."/>
            <person name="Xavier R.J."/>
            <person name="Alm E.J."/>
        </authorList>
    </citation>
    <scope>NUCLEOTIDE SEQUENCE [LARGE SCALE GENOMIC DNA]</scope>
    <source>
        <strain evidence="2 3">BIOML-A13</strain>
    </source>
</reference>
<protein>
    <submittedName>
        <fullName evidence="2">Uncharacterized protein</fullName>
    </submittedName>
</protein>
<evidence type="ECO:0000313" key="2">
    <source>
        <dbReference type="EMBL" id="KAB7486097.1"/>
    </source>
</evidence>
<proteinExistence type="predicted"/>
<evidence type="ECO:0000256" key="1">
    <source>
        <dbReference type="SAM" id="Phobius"/>
    </source>
</evidence>
<keyword evidence="1" id="KW-0472">Membrane</keyword>
<dbReference type="AlphaFoldDB" id="A0A7J5TLW8"/>
<organism evidence="2 3">
    <name type="scientific">Bifidobacterium bifidum</name>
    <dbReference type="NCBI Taxonomy" id="1681"/>
    <lineage>
        <taxon>Bacteria</taxon>
        <taxon>Bacillati</taxon>
        <taxon>Actinomycetota</taxon>
        <taxon>Actinomycetes</taxon>
        <taxon>Bifidobacteriales</taxon>
        <taxon>Bifidobacteriaceae</taxon>
        <taxon>Bifidobacterium</taxon>
    </lineage>
</organism>
<keyword evidence="1" id="KW-1133">Transmembrane helix</keyword>
<gene>
    <name evidence="2" type="ORF">GBA83_09290</name>
</gene>
<evidence type="ECO:0000313" key="3">
    <source>
        <dbReference type="Proteomes" id="UP000451386"/>
    </source>
</evidence>
<name>A0A7J5TLW8_BIFBI</name>
<sequence length="69" mass="7980">MFLSGAKRAFWCRYVLSSKYSKISKVLTNYLVFLFCWDCILIVGVRVVIGVGWFCLYAYVAYSSMVMLV</sequence>
<keyword evidence="1" id="KW-0812">Transmembrane</keyword>
<accession>A0A7J5TLW8</accession>
<dbReference type="Proteomes" id="UP000451386">
    <property type="component" value="Unassembled WGS sequence"/>
</dbReference>
<comment type="caution">
    <text evidence="2">The sequence shown here is derived from an EMBL/GenBank/DDBJ whole genome shotgun (WGS) entry which is preliminary data.</text>
</comment>
<dbReference type="EMBL" id="WDOP01000012">
    <property type="protein sequence ID" value="KAB7486097.1"/>
    <property type="molecule type" value="Genomic_DNA"/>
</dbReference>